<name>A0A1H9RID8_9PSEU</name>
<keyword evidence="3" id="KW-1185">Reference proteome</keyword>
<reference evidence="3" key="1">
    <citation type="submission" date="2016-10" db="EMBL/GenBank/DDBJ databases">
        <authorList>
            <person name="Varghese N."/>
            <person name="Submissions S."/>
        </authorList>
    </citation>
    <scope>NUCLEOTIDE SEQUENCE [LARGE SCALE GENOMIC DNA]</scope>
    <source>
        <strain evidence="3">CGMCC 4.3525</strain>
    </source>
</reference>
<dbReference type="Proteomes" id="UP000199352">
    <property type="component" value="Unassembled WGS sequence"/>
</dbReference>
<feature type="domain" description="Aspartyl/asparaginy/proline hydroxylase" evidence="1">
    <location>
        <begin position="22"/>
        <end position="189"/>
    </location>
</feature>
<dbReference type="InterPro" id="IPR027443">
    <property type="entry name" value="IPNS-like_sf"/>
</dbReference>
<dbReference type="EMBL" id="FOFR01000014">
    <property type="protein sequence ID" value="SER72325.1"/>
    <property type="molecule type" value="Genomic_DNA"/>
</dbReference>
<evidence type="ECO:0000313" key="3">
    <source>
        <dbReference type="Proteomes" id="UP000199352"/>
    </source>
</evidence>
<dbReference type="InterPro" id="IPR007803">
    <property type="entry name" value="Asp/Arg/Pro-Hydrxlase"/>
</dbReference>
<gene>
    <name evidence="2" type="ORF">SAMN05216188_114161</name>
</gene>
<proteinExistence type="predicted"/>
<protein>
    <submittedName>
        <fullName evidence="2">Aspartyl/Asparaginyl beta-hydroxylase</fullName>
    </submittedName>
</protein>
<organism evidence="2 3">
    <name type="scientific">Lentzea xinjiangensis</name>
    <dbReference type="NCBI Taxonomy" id="402600"/>
    <lineage>
        <taxon>Bacteria</taxon>
        <taxon>Bacillati</taxon>
        <taxon>Actinomycetota</taxon>
        <taxon>Actinomycetes</taxon>
        <taxon>Pseudonocardiales</taxon>
        <taxon>Pseudonocardiaceae</taxon>
        <taxon>Lentzea</taxon>
    </lineage>
</organism>
<evidence type="ECO:0000313" key="2">
    <source>
        <dbReference type="EMBL" id="SER72325.1"/>
    </source>
</evidence>
<accession>A0A1H9RID8</accession>
<dbReference type="Gene3D" id="2.60.120.330">
    <property type="entry name" value="B-lactam Antibiotic, Isopenicillin N Synthase, Chain"/>
    <property type="match status" value="1"/>
</dbReference>
<dbReference type="SUPFAM" id="SSF51197">
    <property type="entry name" value="Clavaminate synthase-like"/>
    <property type="match status" value="1"/>
</dbReference>
<dbReference type="Pfam" id="PF05118">
    <property type="entry name" value="Asp_Arg_Hydrox"/>
    <property type="match status" value="1"/>
</dbReference>
<evidence type="ECO:0000259" key="1">
    <source>
        <dbReference type="Pfam" id="PF05118"/>
    </source>
</evidence>
<dbReference type="OrthoDB" id="1441538at2"/>
<dbReference type="STRING" id="402600.SAMN05216188_114161"/>
<dbReference type="AlphaFoldDB" id="A0A1H9RID8"/>
<dbReference type="RefSeq" id="WP_089955643.1">
    <property type="nucleotide sequence ID" value="NZ_FOFR01000014.1"/>
</dbReference>
<sequence length="326" mass="35771">MTRIPNPIKELPEAIRLDREFDAEELRADLARITADSWGTQRTLADRGQTVTATPENWKVIPLRAPGGRTERTDPGGPGTDDFGPTPLAGQTPYLAEVLASLPCPLRSARLMSLAPGVRVPEHVDTPTGLDYGFVRLHVPIVTNDGAVLTVGGVEHRWQPGTLWYGDFSRPHSLVNTGTDARVHLVVDCQVTPELLALYPEPFQSAIPRSAVAFTRPEIALLPRELADFHCRTAVPAWFLQLDSPAAENGAPDHPARVTEKDGRLLLEIDGEPPVGLVNVGGAEFLLQGWTEERGLALNLFGDTPEVTFYTRRGRRRREVTRPAQV</sequence>